<evidence type="ECO:0000313" key="1">
    <source>
        <dbReference type="EMBL" id="RVU06152.1"/>
    </source>
</evidence>
<dbReference type="EMBL" id="SACO01000003">
    <property type="protein sequence ID" value="RVU06152.1"/>
    <property type="molecule type" value="Genomic_DNA"/>
</dbReference>
<proteinExistence type="predicted"/>
<gene>
    <name evidence="1" type="ORF">EOE18_04705</name>
</gene>
<dbReference type="OrthoDB" id="7509105at2"/>
<protein>
    <recommendedName>
        <fullName evidence="3">Elongation factor P</fullName>
    </recommendedName>
</protein>
<evidence type="ECO:0008006" key="3">
    <source>
        <dbReference type="Google" id="ProtNLM"/>
    </source>
</evidence>
<name>A0A3S2X5D1_9SPHN</name>
<evidence type="ECO:0000313" key="2">
    <source>
        <dbReference type="Proteomes" id="UP000282837"/>
    </source>
</evidence>
<reference evidence="1 2" key="1">
    <citation type="submission" date="2019-01" db="EMBL/GenBank/DDBJ databases">
        <authorList>
            <person name="Chen W.-M."/>
        </authorList>
    </citation>
    <scope>NUCLEOTIDE SEQUENCE [LARGE SCALE GENOMIC DNA]</scope>
    <source>
        <strain evidence="1 2">FSY-9</strain>
    </source>
</reference>
<dbReference type="RefSeq" id="WP_127706765.1">
    <property type="nucleotide sequence ID" value="NZ_SACO01000003.1"/>
</dbReference>
<keyword evidence="2" id="KW-1185">Reference proteome</keyword>
<sequence>MLLLVAGVNPALAGPEGPAFTLRRGDYTCELPGHALTTAGIAQPQEDFTIRQGSIYSTSAGRGTYLATGDEIVMTTGPKKGEKYKRVSENYLRKLTRDGGESNLRCIRKVLNNNG</sequence>
<dbReference type="AlphaFoldDB" id="A0A3S2X5D1"/>
<organism evidence="1 2">
    <name type="scientific">Novosphingobium umbonatum</name>
    <dbReference type="NCBI Taxonomy" id="1908524"/>
    <lineage>
        <taxon>Bacteria</taxon>
        <taxon>Pseudomonadati</taxon>
        <taxon>Pseudomonadota</taxon>
        <taxon>Alphaproteobacteria</taxon>
        <taxon>Sphingomonadales</taxon>
        <taxon>Sphingomonadaceae</taxon>
        <taxon>Novosphingobium</taxon>
    </lineage>
</organism>
<dbReference type="Proteomes" id="UP000282837">
    <property type="component" value="Unassembled WGS sequence"/>
</dbReference>
<accession>A0A3S2X5D1</accession>
<comment type="caution">
    <text evidence="1">The sequence shown here is derived from an EMBL/GenBank/DDBJ whole genome shotgun (WGS) entry which is preliminary data.</text>
</comment>